<name>A0A0D2WHX1_CAPO3</name>
<keyword evidence="1" id="KW-0472">Membrane</keyword>
<dbReference type="InParanoid" id="A0A0D2WHX1"/>
<sequence length="203" mass="21886">MFVNSKLRAHRIVTLILTLTSAVFYAVAAASNTVYSADVKTYVPSEGWVNVTADGGFWKMCVLDYCDWWHWQDFETYSLVTNSGLSKLYSSGSVVASGALFSGIAAAFIAAVTINATLRIRWVLVPLSLAVIVAAAGLGMAADIKVRPETWLNVSVIPIPVTIDYGHMFGLIAAGFVAVLLALVQEIAVFVVHGDQHYLTIQA</sequence>
<keyword evidence="1" id="KW-0812">Transmembrane</keyword>
<evidence type="ECO:0000256" key="1">
    <source>
        <dbReference type="SAM" id="Phobius"/>
    </source>
</evidence>
<proteinExistence type="predicted"/>
<keyword evidence="3" id="KW-1185">Reference proteome</keyword>
<keyword evidence="1" id="KW-1133">Transmembrane helix</keyword>
<feature type="transmembrane region" description="Helical" evidence="1">
    <location>
        <begin position="168"/>
        <end position="192"/>
    </location>
</feature>
<dbReference type="Proteomes" id="UP000008743">
    <property type="component" value="Unassembled WGS sequence"/>
</dbReference>
<accession>A0A0D2WHX1</accession>
<reference evidence="3" key="1">
    <citation type="submission" date="2011-02" db="EMBL/GenBank/DDBJ databases">
        <title>The Genome Sequence of Capsaspora owczarzaki ATCC 30864.</title>
        <authorList>
            <person name="Russ C."/>
            <person name="Cuomo C."/>
            <person name="Burger G."/>
            <person name="Gray M.W."/>
            <person name="Holland P.W.H."/>
            <person name="King N."/>
            <person name="Lang F.B.F."/>
            <person name="Roger A.J."/>
            <person name="Ruiz-Trillo I."/>
            <person name="Young S.K."/>
            <person name="Zeng Q."/>
            <person name="Gargeya S."/>
            <person name="Alvarado L."/>
            <person name="Berlin A."/>
            <person name="Chapman S.B."/>
            <person name="Chen Z."/>
            <person name="Freedman E."/>
            <person name="Gellesch M."/>
            <person name="Goldberg J."/>
            <person name="Griggs A."/>
            <person name="Gujja S."/>
            <person name="Heilman E."/>
            <person name="Heiman D."/>
            <person name="Howarth C."/>
            <person name="Mehta T."/>
            <person name="Neiman D."/>
            <person name="Pearson M."/>
            <person name="Roberts A."/>
            <person name="Saif S."/>
            <person name="Shea T."/>
            <person name="Shenoy N."/>
            <person name="Sisk P."/>
            <person name="Stolte C."/>
            <person name="Sykes S."/>
            <person name="White J."/>
            <person name="Yandava C."/>
            <person name="Haas B."/>
            <person name="Nusbaum C."/>
            <person name="Birren B."/>
        </authorList>
    </citation>
    <scope>NUCLEOTIDE SEQUENCE</scope>
    <source>
        <strain evidence="3">ATCC 30864</strain>
    </source>
</reference>
<evidence type="ECO:0000313" key="2">
    <source>
        <dbReference type="EMBL" id="KJE89315.1"/>
    </source>
</evidence>
<protein>
    <submittedName>
        <fullName evidence="2">Uncharacterized protein</fullName>
    </submittedName>
</protein>
<evidence type="ECO:0000313" key="3">
    <source>
        <dbReference type="Proteomes" id="UP000008743"/>
    </source>
</evidence>
<dbReference type="AlphaFoldDB" id="A0A0D2WHX1"/>
<dbReference type="RefSeq" id="XP_004365682.1">
    <property type="nucleotide sequence ID" value="XM_004365625.2"/>
</dbReference>
<feature type="transmembrane region" description="Helical" evidence="1">
    <location>
        <begin position="122"/>
        <end position="142"/>
    </location>
</feature>
<dbReference type="EMBL" id="KE346360">
    <property type="protein sequence ID" value="KJE89315.1"/>
    <property type="molecule type" value="Genomic_DNA"/>
</dbReference>
<gene>
    <name evidence="2" type="ORF">CAOG_000811</name>
</gene>
<feature type="transmembrane region" description="Helical" evidence="1">
    <location>
        <begin position="88"/>
        <end position="110"/>
    </location>
</feature>
<organism evidence="2 3">
    <name type="scientific">Capsaspora owczarzaki (strain ATCC 30864)</name>
    <dbReference type="NCBI Taxonomy" id="595528"/>
    <lineage>
        <taxon>Eukaryota</taxon>
        <taxon>Filasterea</taxon>
        <taxon>Capsaspora</taxon>
    </lineage>
</organism>